<sequence>MVNVNILTTVALAGLAAAKTVEVVVAQNGDLTFTPDKITADVNDIVHFKLAKSGHDISSGPFNTPCKPGDNSLYSGKLNEGNEFSVNITNTDPVWIYCSVAKHCSKGMVAVINQPSSGNTIEAYKQAAAGAGNGQAPPKVNNGSGGSGTPTTSSGAPASTSNAASSFSFNSAAALVAMGGAWVGLL</sequence>
<evidence type="ECO:0000256" key="2">
    <source>
        <dbReference type="SAM" id="SignalP"/>
    </source>
</evidence>
<proteinExistence type="predicted"/>
<dbReference type="PANTHER" id="PTHR34883:SF17">
    <property type="entry name" value="CUPREDOXIN"/>
    <property type="match status" value="1"/>
</dbReference>
<dbReference type="Proteomes" id="UP000002035">
    <property type="component" value="Unassembled WGS sequence"/>
</dbReference>
<gene>
    <name evidence="3" type="ORF">MCYG_00150</name>
</gene>
<dbReference type="CDD" id="cd00920">
    <property type="entry name" value="Cupredoxin"/>
    <property type="match status" value="1"/>
</dbReference>
<dbReference type="HOGENOM" id="CLU_053381_4_2_1"/>
<dbReference type="eggNOG" id="ENOG502S40X">
    <property type="taxonomic scope" value="Eukaryota"/>
</dbReference>
<feature type="compositionally biased region" description="Low complexity" evidence="1">
    <location>
        <begin position="149"/>
        <end position="160"/>
    </location>
</feature>
<dbReference type="AlphaFoldDB" id="C5FBS8"/>
<keyword evidence="2" id="KW-0732">Signal</keyword>
<name>C5FBS8_ARTOC</name>
<dbReference type="PANTHER" id="PTHR34883">
    <property type="entry name" value="SERINE-RICH PROTEIN, PUTATIVE-RELATED-RELATED"/>
    <property type="match status" value="1"/>
</dbReference>
<feature type="signal peptide" evidence="2">
    <location>
        <begin position="1"/>
        <end position="18"/>
    </location>
</feature>
<dbReference type="GeneID" id="9230176"/>
<keyword evidence="4" id="KW-1185">Reference proteome</keyword>
<reference evidence="4" key="1">
    <citation type="journal article" date="2012" name="MBio">
        <title>Comparative genome analysis of Trichophyton rubrum and related dermatophytes reveals candidate genes involved in infection.</title>
        <authorList>
            <person name="Martinez D.A."/>
            <person name="Oliver B.G."/>
            <person name="Graeser Y."/>
            <person name="Goldberg J.M."/>
            <person name="Li W."/>
            <person name="Martinez-Rossi N.M."/>
            <person name="Monod M."/>
            <person name="Shelest E."/>
            <person name="Barton R.C."/>
            <person name="Birch E."/>
            <person name="Brakhage A.A."/>
            <person name="Chen Z."/>
            <person name="Gurr S.J."/>
            <person name="Heiman D."/>
            <person name="Heitman J."/>
            <person name="Kosti I."/>
            <person name="Rossi A."/>
            <person name="Saif S."/>
            <person name="Samalova M."/>
            <person name="Saunders C.W."/>
            <person name="Shea T."/>
            <person name="Summerbell R.C."/>
            <person name="Xu J."/>
            <person name="Young S."/>
            <person name="Zeng Q."/>
            <person name="Birren B.W."/>
            <person name="Cuomo C.A."/>
            <person name="White T.C."/>
        </authorList>
    </citation>
    <scope>NUCLEOTIDE SEQUENCE [LARGE SCALE GENOMIC DNA]</scope>
    <source>
        <strain evidence="4">ATCC MYA-4605 / CBS 113480</strain>
    </source>
</reference>
<evidence type="ECO:0000256" key="1">
    <source>
        <dbReference type="SAM" id="MobiDB-lite"/>
    </source>
</evidence>
<dbReference type="OrthoDB" id="2331100at2759"/>
<dbReference type="RefSeq" id="XP_002850046.1">
    <property type="nucleotide sequence ID" value="XM_002850000.1"/>
</dbReference>
<feature type="chain" id="PRO_5002951322" description="Extracellular serine-rich protein" evidence="2">
    <location>
        <begin position="19"/>
        <end position="186"/>
    </location>
</feature>
<dbReference type="InterPro" id="IPR008972">
    <property type="entry name" value="Cupredoxin"/>
</dbReference>
<dbReference type="VEuPathDB" id="FungiDB:MCYG_00150"/>
<feature type="region of interest" description="Disordered" evidence="1">
    <location>
        <begin position="129"/>
        <end position="160"/>
    </location>
</feature>
<protein>
    <recommendedName>
        <fullName evidence="5">Extracellular serine-rich protein</fullName>
    </recommendedName>
</protein>
<accession>C5FBS8</accession>
<evidence type="ECO:0000313" key="4">
    <source>
        <dbReference type="Proteomes" id="UP000002035"/>
    </source>
</evidence>
<evidence type="ECO:0008006" key="5">
    <source>
        <dbReference type="Google" id="ProtNLM"/>
    </source>
</evidence>
<dbReference type="InterPro" id="IPR052953">
    <property type="entry name" value="Ser-rich/MCO-related"/>
</dbReference>
<dbReference type="OMA" id="HCIAGMV"/>
<dbReference type="EMBL" id="DS995701">
    <property type="protein sequence ID" value="EEQ27262.1"/>
    <property type="molecule type" value="Genomic_DNA"/>
</dbReference>
<dbReference type="SUPFAM" id="SSF49503">
    <property type="entry name" value="Cupredoxins"/>
    <property type="match status" value="1"/>
</dbReference>
<dbReference type="Gene3D" id="2.60.40.420">
    <property type="entry name" value="Cupredoxins - blue copper proteins"/>
    <property type="match status" value="1"/>
</dbReference>
<evidence type="ECO:0000313" key="3">
    <source>
        <dbReference type="EMBL" id="EEQ27262.1"/>
    </source>
</evidence>
<organism evidence="3 4">
    <name type="scientific">Arthroderma otae (strain ATCC MYA-4605 / CBS 113480)</name>
    <name type="common">Microsporum canis</name>
    <dbReference type="NCBI Taxonomy" id="554155"/>
    <lineage>
        <taxon>Eukaryota</taxon>
        <taxon>Fungi</taxon>
        <taxon>Dikarya</taxon>
        <taxon>Ascomycota</taxon>
        <taxon>Pezizomycotina</taxon>
        <taxon>Eurotiomycetes</taxon>
        <taxon>Eurotiomycetidae</taxon>
        <taxon>Onygenales</taxon>
        <taxon>Arthrodermataceae</taxon>
        <taxon>Microsporum</taxon>
    </lineage>
</organism>